<dbReference type="EMBL" id="BLAG01000028">
    <property type="protein sequence ID" value="GES34388.1"/>
    <property type="molecule type" value="Genomic_DNA"/>
</dbReference>
<dbReference type="Proteomes" id="UP000325598">
    <property type="component" value="Unassembled WGS sequence"/>
</dbReference>
<evidence type="ECO:0000313" key="4">
    <source>
        <dbReference type="Proteomes" id="UP000325598"/>
    </source>
</evidence>
<name>A0A5J4LVS2_9ACTN</name>
<dbReference type="Pfam" id="PF00005">
    <property type="entry name" value="ABC_tran"/>
    <property type="match status" value="1"/>
</dbReference>
<dbReference type="GO" id="GO:0022857">
    <property type="term" value="F:transmembrane transporter activity"/>
    <property type="evidence" value="ECO:0007669"/>
    <property type="project" value="TreeGrafter"/>
</dbReference>
<feature type="compositionally biased region" description="Low complexity" evidence="1">
    <location>
        <begin position="245"/>
        <end position="274"/>
    </location>
</feature>
<dbReference type="InterPro" id="IPR027417">
    <property type="entry name" value="P-loop_NTPase"/>
</dbReference>
<dbReference type="AlphaFoldDB" id="A0A5J4LVS2"/>
<dbReference type="PROSITE" id="PS50893">
    <property type="entry name" value="ABC_TRANSPORTER_2"/>
    <property type="match status" value="1"/>
</dbReference>
<dbReference type="GeneID" id="96754433"/>
<gene>
    <name evidence="3" type="ORF">San01_68760</name>
</gene>
<dbReference type="SUPFAM" id="SSF52540">
    <property type="entry name" value="P-loop containing nucleoside triphosphate hydrolases"/>
    <property type="match status" value="1"/>
</dbReference>
<dbReference type="InterPro" id="IPR015854">
    <property type="entry name" value="ABC_transpr_LolD-like"/>
</dbReference>
<comment type="caution">
    <text evidence="3">The sequence shown here is derived from an EMBL/GenBank/DDBJ whole genome shotgun (WGS) entry which is preliminary data.</text>
</comment>
<evidence type="ECO:0000313" key="3">
    <source>
        <dbReference type="EMBL" id="GES34388.1"/>
    </source>
</evidence>
<dbReference type="PANTHER" id="PTHR24220">
    <property type="entry name" value="IMPORT ATP-BINDING PROTEIN"/>
    <property type="match status" value="1"/>
</dbReference>
<feature type="domain" description="ABC transporter" evidence="2">
    <location>
        <begin position="10"/>
        <end position="258"/>
    </location>
</feature>
<keyword evidence="4" id="KW-1185">Reference proteome</keyword>
<proteinExistence type="predicted"/>
<reference evidence="3 4" key="1">
    <citation type="submission" date="2019-10" db="EMBL/GenBank/DDBJ databases">
        <title>Whole genome shotgun sequence of Streptomyces angustmyceticus NBRC 3934.</title>
        <authorList>
            <person name="Hosoyama A."/>
            <person name="Ichikawa N."/>
            <person name="Kimura A."/>
            <person name="Kitahashi Y."/>
            <person name="Komaki H."/>
            <person name="Uohara A."/>
        </authorList>
    </citation>
    <scope>NUCLEOTIDE SEQUENCE [LARGE SCALE GENOMIC DNA]</scope>
    <source>
        <strain evidence="3 4">NBRC 3934</strain>
    </source>
</reference>
<dbReference type="GO" id="GO:0005524">
    <property type="term" value="F:ATP binding"/>
    <property type="evidence" value="ECO:0007669"/>
    <property type="project" value="InterPro"/>
</dbReference>
<accession>A0A5J4LVS2</accession>
<feature type="compositionally biased region" description="Low complexity" evidence="1">
    <location>
        <begin position="324"/>
        <end position="333"/>
    </location>
</feature>
<sequence length="333" mass="34093">MDSTPHGAAVTAAGFGVKGPRGWAFRDIDLTAGPGSLIAVQGPSGSGRTCLLLALTGRMKSAAGTAEVGGLPLPQKKAAVRSVTALAHVPGVAELDPALTVGEHLRERALLQGRFGSSLRALLRPRRERRAEARALVDAALAAAGLDLESLPKGIRTSVRDLERLEALRLSVALALIGGPRLLAVDDTDLKLSGHERAAAWELLRGLAAAGTTVLAVCSEPPEDGEGVVLVRTGGRPERDTPKGTPGTSPATTDAAAPTDDTDATKATDVTDAANSPHPGDSATSQDAHGTKPDETAEPAEPTEQSRPAGNEQPRPHDDKEAAADALAEAGRA</sequence>
<dbReference type="OrthoDB" id="3243210at2"/>
<dbReference type="GO" id="GO:0016887">
    <property type="term" value="F:ATP hydrolysis activity"/>
    <property type="evidence" value="ECO:0007669"/>
    <property type="project" value="InterPro"/>
</dbReference>
<evidence type="ECO:0000256" key="1">
    <source>
        <dbReference type="SAM" id="MobiDB-lite"/>
    </source>
</evidence>
<dbReference type="GO" id="GO:0005886">
    <property type="term" value="C:plasma membrane"/>
    <property type="evidence" value="ECO:0007669"/>
    <property type="project" value="TreeGrafter"/>
</dbReference>
<dbReference type="RefSeq" id="WP_152105237.1">
    <property type="nucleotide sequence ID" value="NZ_BLAG01000028.1"/>
</dbReference>
<feature type="compositionally biased region" description="Basic and acidic residues" evidence="1">
    <location>
        <begin position="314"/>
        <end position="323"/>
    </location>
</feature>
<organism evidence="3 4">
    <name type="scientific">Streptomyces angustmyceticus</name>
    <dbReference type="NCBI Taxonomy" id="285578"/>
    <lineage>
        <taxon>Bacteria</taxon>
        <taxon>Bacillati</taxon>
        <taxon>Actinomycetota</taxon>
        <taxon>Actinomycetes</taxon>
        <taxon>Kitasatosporales</taxon>
        <taxon>Streptomycetaceae</taxon>
        <taxon>Streptomyces</taxon>
    </lineage>
</organism>
<dbReference type="InterPro" id="IPR003439">
    <property type="entry name" value="ABC_transporter-like_ATP-bd"/>
</dbReference>
<protein>
    <recommendedName>
        <fullName evidence="2">ABC transporter domain-containing protein</fullName>
    </recommendedName>
</protein>
<evidence type="ECO:0000259" key="2">
    <source>
        <dbReference type="PROSITE" id="PS50893"/>
    </source>
</evidence>
<dbReference type="Gene3D" id="3.40.50.300">
    <property type="entry name" value="P-loop containing nucleotide triphosphate hydrolases"/>
    <property type="match status" value="1"/>
</dbReference>
<feature type="region of interest" description="Disordered" evidence="1">
    <location>
        <begin position="220"/>
        <end position="333"/>
    </location>
</feature>